<dbReference type="RefSeq" id="WP_052260313.1">
    <property type="nucleotide sequence ID" value="NZ_CP047170.1"/>
</dbReference>
<dbReference type="PROSITE" id="PS00337">
    <property type="entry name" value="BETA_LACTAMASE_D"/>
    <property type="match status" value="1"/>
</dbReference>
<accession>A0ABX7FI64</accession>
<keyword evidence="4 6" id="KW-0378">Hydrolase</keyword>
<evidence type="ECO:0000313" key="9">
    <source>
        <dbReference type="Proteomes" id="UP000596387"/>
    </source>
</evidence>
<evidence type="ECO:0000256" key="1">
    <source>
        <dbReference type="ARBA" id="ARBA00007898"/>
    </source>
</evidence>
<evidence type="ECO:0000256" key="6">
    <source>
        <dbReference type="RuleBase" id="RU361140"/>
    </source>
</evidence>
<dbReference type="EC" id="3.5.2.6" evidence="2 6"/>
<sequence length="260" mass="27942">MIGLSVLGASADEPVPHPDWAGAFDAAGVTGVFVVKDAGTGELHTSDPGRAATRFSPASTFKIANSLIAADAGVLGSTGQVFLYDGERRDFESWNKDFTLKEALAASVVPIYQEIARSVGPERMQAGLDRLGYGNRTIGTPDAFWLDGSLRISAVEQIAFLIGLHDRTLPFAPKAQEMVLEILPETALSCGTIRAKTGWGYQSETPQIGWWIGWAEVEGKVTYFALNIDVMSRDDLKARSAVTLDLLREHAAIPADCTLS</sequence>
<evidence type="ECO:0000256" key="4">
    <source>
        <dbReference type="ARBA" id="ARBA00022801"/>
    </source>
</evidence>
<dbReference type="NCBIfam" id="NF012161">
    <property type="entry name" value="bla_class_D_main"/>
    <property type="match status" value="1"/>
</dbReference>
<keyword evidence="3" id="KW-0732">Signal</keyword>
<evidence type="ECO:0000259" key="7">
    <source>
        <dbReference type="Pfam" id="PF00905"/>
    </source>
</evidence>
<evidence type="ECO:0000256" key="3">
    <source>
        <dbReference type="ARBA" id="ARBA00022729"/>
    </source>
</evidence>
<name>A0ABX7FI64_9RHOB</name>
<proteinExistence type="inferred from homology"/>
<keyword evidence="5 6" id="KW-0046">Antibiotic resistance</keyword>
<feature type="domain" description="Penicillin-binding protein transpeptidase" evidence="7">
    <location>
        <begin position="33"/>
        <end position="246"/>
    </location>
</feature>
<dbReference type="InterPro" id="IPR012338">
    <property type="entry name" value="Beta-lactam/transpept-like"/>
</dbReference>
<evidence type="ECO:0000256" key="5">
    <source>
        <dbReference type="ARBA" id="ARBA00023251"/>
    </source>
</evidence>
<gene>
    <name evidence="8" type="primary">blaOXA</name>
    <name evidence="8" type="ORF">GQA70_23795</name>
</gene>
<dbReference type="InterPro" id="IPR002137">
    <property type="entry name" value="Beta-lactam_class-D_AS"/>
</dbReference>
<keyword evidence="8" id="KW-0614">Plasmid</keyword>
<reference evidence="8 9" key="1">
    <citation type="submission" date="2019-12" db="EMBL/GenBank/DDBJ databases">
        <title>Complete Genome Sequence of a Quorum-Sensing Bacterium,Rhodobacteraceae bacterium C31, Isolated from a marine microalgae symbiotic bacteria.</title>
        <authorList>
            <person name="Zhang Y."/>
        </authorList>
    </citation>
    <scope>NUCLEOTIDE SEQUENCE [LARGE SCALE GENOMIC DNA]</scope>
    <source>
        <strain evidence="8 9">C31</strain>
        <plasmid evidence="8 9">p-SCP4</plasmid>
    </source>
</reference>
<dbReference type="Pfam" id="PF00905">
    <property type="entry name" value="Transpeptidase"/>
    <property type="match status" value="1"/>
</dbReference>
<protein>
    <recommendedName>
        <fullName evidence="2 6">Beta-lactamase</fullName>
        <ecNumber evidence="2 6">3.5.2.6</ecNumber>
    </recommendedName>
</protein>
<evidence type="ECO:0000256" key="2">
    <source>
        <dbReference type="ARBA" id="ARBA00012865"/>
    </source>
</evidence>
<dbReference type="InterPro" id="IPR001460">
    <property type="entry name" value="PCN-bd_Tpept"/>
</dbReference>
<dbReference type="SUPFAM" id="SSF56601">
    <property type="entry name" value="beta-lactamase/transpeptidase-like"/>
    <property type="match status" value="1"/>
</dbReference>
<dbReference type="Proteomes" id="UP000596387">
    <property type="component" value="Plasmid p-SCP4"/>
</dbReference>
<evidence type="ECO:0000313" key="8">
    <source>
        <dbReference type="EMBL" id="QRF69353.1"/>
    </source>
</evidence>
<comment type="catalytic activity">
    <reaction evidence="6">
        <text>a beta-lactam + H2O = a substituted beta-amino acid</text>
        <dbReference type="Rhea" id="RHEA:20401"/>
        <dbReference type="ChEBI" id="CHEBI:15377"/>
        <dbReference type="ChEBI" id="CHEBI:35627"/>
        <dbReference type="ChEBI" id="CHEBI:140347"/>
        <dbReference type="EC" id="3.5.2.6"/>
    </reaction>
</comment>
<organism evidence="8 9">
    <name type="scientific">Ponticoccus alexandrii</name>
    <dbReference type="NCBI Taxonomy" id="1943633"/>
    <lineage>
        <taxon>Bacteria</taxon>
        <taxon>Pseudomonadati</taxon>
        <taxon>Pseudomonadota</taxon>
        <taxon>Alphaproteobacteria</taxon>
        <taxon>Rhodobacterales</taxon>
        <taxon>Roseobacteraceae</taxon>
        <taxon>Ponticoccus</taxon>
    </lineage>
</organism>
<geneLocation type="plasmid" evidence="8 9">
    <name>p-SCP4</name>
</geneLocation>
<dbReference type="EMBL" id="CP047170">
    <property type="protein sequence ID" value="QRF69353.1"/>
    <property type="molecule type" value="Genomic_DNA"/>
</dbReference>
<dbReference type="Gene3D" id="3.40.710.10">
    <property type="entry name" value="DD-peptidase/beta-lactamase superfamily"/>
    <property type="match status" value="1"/>
</dbReference>
<comment type="similarity">
    <text evidence="1 6">Belongs to the class-D beta-lactamase family.</text>
</comment>
<keyword evidence="9" id="KW-1185">Reference proteome</keyword>